<sequence>MKIFKIKRIFLEVAVFTILLILILPTIQAVAAEGDYTVLAPLPGTTKGVCNPDATPPDPNCETTLAKYLPGVFKLAIGLSAVFAVLMIVIGGFQYMSTDAIQKKSDGKERIKNAVFGLVLVIGAWLILNEINPNLLNLNLNIEKVTTIAPKGILGGELSAGTGGIFPGYTLTQAQVDTNTAMRNDLKNNYGIDVNAGPCTTGGTSGCTNLVGMTATTFKGVTDLKSVCGCNITISGGTEGGHASHGPNMPPIDLRFDTNLDKYILDNQVSGVAPQTIPGVGIVYTSKVGNRNATFLKEYDHWHVVFE</sequence>
<dbReference type="Proteomes" id="UP000177707">
    <property type="component" value="Unassembled WGS sequence"/>
</dbReference>
<protein>
    <submittedName>
        <fullName evidence="2">Uncharacterized protein</fullName>
    </submittedName>
</protein>
<feature type="transmembrane region" description="Helical" evidence="1">
    <location>
        <begin position="111"/>
        <end position="128"/>
    </location>
</feature>
<keyword evidence="1" id="KW-1133">Transmembrane helix</keyword>
<proteinExistence type="predicted"/>
<dbReference type="EMBL" id="MHWB01000011">
    <property type="protein sequence ID" value="OHB01631.1"/>
    <property type="molecule type" value="Genomic_DNA"/>
</dbReference>
<evidence type="ECO:0000313" key="3">
    <source>
        <dbReference type="Proteomes" id="UP000177707"/>
    </source>
</evidence>
<reference evidence="2 3" key="1">
    <citation type="journal article" date="2016" name="Nat. Commun.">
        <title>Thousands of microbial genomes shed light on interconnected biogeochemical processes in an aquifer system.</title>
        <authorList>
            <person name="Anantharaman K."/>
            <person name="Brown C.T."/>
            <person name="Hug L.A."/>
            <person name="Sharon I."/>
            <person name="Castelle C.J."/>
            <person name="Probst A.J."/>
            <person name="Thomas B.C."/>
            <person name="Singh A."/>
            <person name="Wilkins M.J."/>
            <person name="Karaoz U."/>
            <person name="Brodie E.L."/>
            <person name="Williams K.H."/>
            <person name="Hubbard S.S."/>
            <person name="Banfield J.F."/>
        </authorList>
    </citation>
    <scope>NUCLEOTIDE SEQUENCE [LARGE SCALE GENOMIC DNA]</scope>
</reference>
<gene>
    <name evidence="2" type="ORF">A3A96_03115</name>
</gene>
<evidence type="ECO:0000256" key="1">
    <source>
        <dbReference type="SAM" id="Phobius"/>
    </source>
</evidence>
<dbReference type="AlphaFoldDB" id="A0A1G2TWG8"/>
<dbReference type="InterPro" id="IPR043993">
    <property type="entry name" value="T4SS_pilin"/>
</dbReference>
<name>A0A1G2TWG8_9BACT</name>
<keyword evidence="1" id="KW-0472">Membrane</keyword>
<dbReference type="STRING" id="1802758.A3A96_03115"/>
<keyword evidence="1" id="KW-0812">Transmembrane</keyword>
<comment type="caution">
    <text evidence="2">The sequence shown here is derived from an EMBL/GenBank/DDBJ whole genome shotgun (WGS) entry which is preliminary data.</text>
</comment>
<accession>A0A1G2TWG8</accession>
<feature type="transmembrane region" description="Helical" evidence="1">
    <location>
        <begin position="72"/>
        <end position="90"/>
    </location>
</feature>
<evidence type="ECO:0000313" key="2">
    <source>
        <dbReference type="EMBL" id="OHB01631.1"/>
    </source>
</evidence>
<organism evidence="2 3">
    <name type="scientific">Candidatus Zambryskibacteria bacterium RIFCSPLOWO2_01_FULL_39_39</name>
    <dbReference type="NCBI Taxonomy" id="1802758"/>
    <lineage>
        <taxon>Bacteria</taxon>
        <taxon>Candidatus Zambryskiibacteriota</taxon>
    </lineage>
</organism>
<dbReference type="Pfam" id="PF18895">
    <property type="entry name" value="T4SS_pilin"/>
    <property type="match status" value="1"/>
</dbReference>